<sequence>MLQAVESELTMVLGESAAALMLENCLRCMVRADTANAGERSEHPGSLSAREISLNKRLLFGKRISDAGCPDLGCIPAEVRRPTERQLFQLGRPEAD</sequence>
<name>A0A7V8B378_9HYPH</name>
<dbReference type="AlphaFoldDB" id="A0A7V8B378"/>
<gene>
    <name evidence="1" type="ORF">F9K94_06265</name>
</gene>
<comment type="caution">
    <text evidence="1">The sequence shown here is derived from an EMBL/GenBank/DDBJ whole genome shotgun (WGS) entry which is preliminary data.</text>
</comment>
<dbReference type="RefSeq" id="WP_151644304.1">
    <property type="nucleotide sequence ID" value="NZ_WBVY01000002.1"/>
</dbReference>
<protein>
    <submittedName>
        <fullName evidence="1">Uncharacterized protein</fullName>
    </submittedName>
</protein>
<organism evidence="1 2">
    <name type="scientific">Brucella tritici</name>
    <dbReference type="NCBI Taxonomy" id="94626"/>
    <lineage>
        <taxon>Bacteria</taxon>
        <taxon>Pseudomonadati</taxon>
        <taxon>Pseudomonadota</taxon>
        <taxon>Alphaproteobacteria</taxon>
        <taxon>Hyphomicrobiales</taxon>
        <taxon>Brucellaceae</taxon>
        <taxon>Brucella/Ochrobactrum group</taxon>
        <taxon>Brucella</taxon>
    </lineage>
</organism>
<evidence type="ECO:0000313" key="2">
    <source>
        <dbReference type="Proteomes" id="UP000460650"/>
    </source>
</evidence>
<dbReference type="Proteomes" id="UP000460650">
    <property type="component" value="Unassembled WGS sequence"/>
</dbReference>
<accession>A0A7V8B378</accession>
<reference evidence="1 2" key="1">
    <citation type="submission" date="2019-09" db="EMBL/GenBank/DDBJ databases">
        <title>Taxonomic organization of the family Brucellaceae based on a phylogenomic approach.</title>
        <authorList>
            <person name="Leclercq S."/>
            <person name="Cloeckaert A."/>
            <person name="Zygmunt M.S."/>
        </authorList>
    </citation>
    <scope>NUCLEOTIDE SEQUENCE [LARGE SCALE GENOMIC DNA]</scope>
    <source>
        <strain evidence="1 2">TA93</strain>
    </source>
</reference>
<proteinExistence type="predicted"/>
<evidence type="ECO:0000313" key="1">
    <source>
        <dbReference type="EMBL" id="KAB2657821.1"/>
    </source>
</evidence>
<dbReference type="EMBL" id="WBVY01000002">
    <property type="protein sequence ID" value="KAB2657821.1"/>
    <property type="molecule type" value="Genomic_DNA"/>
</dbReference>